<feature type="region of interest" description="Disordered" evidence="1">
    <location>
        <begin position="56"/>
        <end position="82"/>
    </location>
</feature>
<evidence type="ECO:0000313" key="3">
    <source>
        <dbReference type="Proteomes" id="UP000886998"/>
    </source>
</evidence>
<keyword evidence="3" id="KW-1185">Reference proteome</keyword>
<organism evidence="2 3">
    <name type="scientific">Trichonephila inaurata madagascariensis</name>
    <dbReference type="NCBI Taxonomy" id="2747483"/>
    <lineage>
        <taxon>Eukaryota</taxon>
        <taxon>Metazoa</taxon>
        <taxon>Ecdysozoa</taxon>
        <taxon>Arthropoda</taxon>
        <taxon>Chelicerata</taxon>
        <taxon>Arachnida</taxon>
        <taxon>Araneae</taxon>
        <taxon>Araneomorphae</taxon>
        <taxon>Entelegynae</taxon>
        <taxon>Araneoidea</taxon>
        <taxon>Nephilidae</taxon>
        <taxon>Trichonephila</taxon>
        <taxon>Trichonephila inaurata</taxon>
    </lineage>
</organism>
<comment type="caution">
    <text evidence="2">The sequence shown here is derived from an EMBL/GenBank/DDBJ whole genome shotgun (WGS) entry which is preliminary data.</text>
</comment>
<protein>
    <submittedName>
        <fullName evidence="2">Uncharacterized protein</fullName>
    </submittedName>
</protein>
<dbReference type="AlphaFoldDB" id="A0A8X6YLL0"/>
<name>A0A8X6YLL0_9ARAC</name>
<feature type="region of interest" description="Disordered" evidence="1">
    <location>
        <begin position="1"/>
        <end position="20"/>
    </location>
</feature>
<evidence type="ECO:0000256" key="1">
    <source>
        <dbReference type="SAM" id="MobiDB-lite"/>
    </source>
</evidence>
<proteinExistence type="predicted"/>
<dbReference type="Proteomes" id="UP000886998">
    <property type="component" value="Unassembled WGS sequence"/>
</dbReference>
<dbReference type="EMBL" id="BMAV01019614">
    <property type="protein sequence ID" value="GFY72707.1"/>
    <property type="molecule type" value="Genomic_DNA"/>
</dbReference>
<gene>
    <name evidence="2" type="ORF">TNIN_107891</name>
</gene>
<feature type="compositionally biased region" description="Basic and acidic residues" evidence="1">
    <location>
        <begin position="1"/>
        <end position="10"/>
    </location>
</feature>
<sequence>MRYSAKREGLGIRAQPNPTNGDAIRFHSFRRSYKICRLSCPEERKKIKLETTAAFPDFRSQHNPPQMSGVLRPDNGSWKPYF</sequence>
<evidence type="ECO:0000313" key="2">
    <source>
        <dbReference type="EMBL" id="GFY72707.1"/>
    </source>
</evidence>
<reference evidence="2" key="1">
    <citation type="submission" date="2020-08" db="EMBL/GenBank/DDBJ databases">
        <title>Multicomponent nature underlies the extraordinary mechanical properties of spider dragline silk.</title>
        <authorList>
            <person name="Kono N."/>
            <person name="Nakamura H."/>
            <person name="Mori M."/>
            <person name="Yoshida Y."/>
            <person name="Ohtoshi R."/>
            <person name="Malay A.D."/>
            <person name="Moran D.A.P."/>
            <person name="Tomita M."/>
            <person name="Numata K."/>
            <person name="Arakawa K."/>
        </authorList>
    </citation>
    <scope>NUCLEOTIDE SEQUENCE</scope>
</reference>
<accession>A0A8X6YLL0</accession>